<evidence type="ECO:0000313" key="2">
    <source>
        <dbReference type="EMBL" id="PAV65785.1"/>
    </source>
</evidence>
<reference evidence="2 3" key="1">
    <citation type="journal article" date="2017" name="Curr. Biol.">
        <title>Genome architecture and evolution of a unichromosomal asexual nematode.</title>
        <authorList>
            <person name="Fradin H."/>
            <person name="Zegar C."/>
            <person name="Gutwein M."/>
            <person name="Lucas J."/>
            <person name="Kovtun M."/>
            <person name="Corcoran D."/>
            <person name="Baugh L.R."/>
            <person name="Kiontke K."/>
            <person name="Gunsalus K."/>
            <person name="Fitch D.H."/>
            <person name="Piano F."/>
        </authorList>
    </citation>
    <scope>NUCLEOTIDE SEQUENCE [LARGE SCALE GENOMIC DNA]</scope>
    <source>
        <strain evidence="2">PF1309</strain>
    </source>
</reference>
<dbReference type="EMBL" id="LIAE01010194">
    <property type="protein sequence ID" value="PAV65785.1"/>
    <property type="molecule type" value="Genomic_DNA"/>
</dbReference>
<dbReference type="Proteomes" id="UP000218231">
    <property type="component" value="Unassembled WGS sequence"/>
</dbReference>
<evidence type="ECO:0000256" key="1">
    <source>
        <dbReference type="SAM" id="SignalP"/>
    </source>
</evidence>
<comment type="caution">
    <text evidence="2">The sequence shown here is derived from an EMBL/GenBank/DDBJ whole genome shotgun (WGS) entry which is preliminary data.</text>
</comment>
<keyword evidence="3" id="KW-1185">Reference proteome</keyword>
<name>A0A2A2JVQ9_9BILA</name>
<evidence type="ECO:0000313" key="3">
    <source>
        <dbReference type="Proteomes" id="UP000218231"/>
    </source>
</evidence>
<proteinExistence type="predicted"/>
<gene>
    <name evidence="2" type="ORF">WR25_04286</name>
</gene>
<feature type="signal peptide" evidence="1">
    <location>
        <begin position="1"/>
        <end position="17"/>
    </location>
</feature>
<dbReference type="AlphaFoldDB" id="A0A2A2JVQ9"/>
<feature type="chain" id="PRO_5012290860" evidence="1">
    <location>
        <begin position="18"/>
        <end position="394"/>
    </location>
</feature>
<keyword evidence="1" id="KW-0732">Signal</keyword>
<protein>
    <submittedName>
        <fullName evidence="2">Uncharacterized protein</fullName>
    </submittedName>
</protein>
<sequence length="394" mass="46397">MLYFYLILLYIVTLLSASLPSSSSFKLSIVRRPTPYSDITFRPIPIPSFHPFRDKDINDLTMLGSDNISMQKMEANEVPKVLIYRPRSRRSKQKKRVWMVKRIRKLRIHKPERVYPSLKGDVIKYRKAKTFSGRKFRHFVNSIRSAQMDDDIVKYHYNPSEIRRAPPRLATTTRPSIIAPIPFLDELSHNLVTMEHNLNEILVKMAGAISPLYSEISPYRHLVDGAVQRNRIDDVQYNLTTTTTTTTQSPYLRPRHIIYNKMNHAKTQYSKFKKMRRTRKDKMSWMEMEKSPIYYRRRRRRRMKRELTEEQMEQVQAASVDDVTIGQLIFDLLDSYGIQGLQIRTSNDTFILPNDRSIQFTPFYANTEDAKFNDTLISIQSIPLENLSAPDFFN</sequence>
<organism evidence="2 3">
    <name type="scientific">Diploscapter pachys</name>
    <dbReference type="NCBI Taxonomy" id="2018661"/>
    <lineage>
        <taxon>Eukaryota</taxon>
        <taxon>Metazoa</taxon>
        <taxon>Ecdysozoa</taxon>
        <taxon>Nematoda</taxon>
        <taxon>Chromadorea</taxon>
        <taxon>Rhabditida</taxon>
        <taxon>Rhabditina</taxon>
        <taxon>Rhabditomorpha</taxon>
        <taxon>Rhabditoidea</taxon>
        <taxon>Rhabditidae</taxon>
        <taxon>Diploscapter</taxon>
    </lineage>
</organism>
<accession>A0A2A2JVQ9</accession>